<dbReference type="EMBL" id="UINC01006317">
    <property type="protein sequence ID" value="SVA26810.1"/>
    <property type="molecule type" value="Genomic_DNA"/>
</dbReference>
<protein>
    <recommendedName>
        <fullName evidence="4">Microcystin LR degradation protein MlrC N-terminal domain-containing protein</fullName>
    </recommendedName>
</protein>
<feature type="domain" description="Microcystin LR degradation protein MlrC C-terminal" evidence="1">
    <location>
        <begin position="307"/>
        <end position="481"/>
    </location>
</feature>
<dbReference type="PIRSF" id="PIRSF012702">
    <property type="entry name" value="UCP012702"/>
    <property type="match status" value="1"/>
</dbReference>
<dbReference type="Pfam" id="PF07364">
    <property type="entry name" value="DUF1485"/>
    <property type="match status" value="1"/>
</dbReference>
<evidence type="ECO:0000259" key="1">
    <source>
        <dbReference type="Pfam" id="PF07171"/>
    </source>
</evidence>
<accession>A0A381UFA4</accession>
<gene>
    <name evidence="3" type="ORF">METZ01_LOCUS79664</name>
</gene>
<dbReference type="InterPro" id="IPR015995">
    <property type="entry name" value="MlrC_N"/>
</dbReference>
<proteinExistence type="predicted"/>
<dbReference type="AlphaFoldDB" id="A0A381UFA4"/>
<evidence type="ECO:0000313" key="3">
    <source>
        <dbReference type="EMBL" id="SVA26810.1"/>
    </source>
</evidence>
<name>A0A381UFA4_9ZZZZ</name>
<evidence type="ECO:0008006" key="4">
    <source>
        <dbReference type="Google" id="ProtNLM"/>
    </source>
</evidence>
<dbReference type="InterPro" id="IPR010799">
    <property type="entry name" value="MlrC_C"/>
</dbReference>
<dbReference type="InterPro" id="IPR009197">
    <property type="entry name" value="MlrC"/>
</dbReference>
<sequence>MRIASGGIRHETNTFSVTPTTLADYVSASGCGPDIDGGEAVFNRYANTNTIHGGYIDGAKSSGFELIPVLEAYAIPSGVINQESFDTLLNRYLERLKNVLPVDGLLLDLHGAMVTEKHEDGEGAFIEATRALVGQDIPIIVTLDLHANITPKMADLANVIIGYDTYPHIDMYDRGYEAATLIAKMVTGEVSAVQEYRQLPLITLPPMQCTLREPMITILKNLHDLEKQEKILTGTISMGFPFADVKDAGVSILVTADGDEALAKQKADELAEMLWSYKDELQPDLTTIEDVIDFVNKEEPSGLTIFADGSDNPGGGGPSDGTIALKAMISADFQGGVVGVMFDPETVQQAHEAGVGNTVNAMIGGKTDDRHGETIEINAYVKTLSDGVFVRRGKMQRGLVENIGKMATLVVGGIEIVLASKRMQLNDAEMLRTAGVEPSHKRLLVVKSAVHFRSDFTDMSSHIFDADTPGIHRPDFDNYEYNVLRRPIYPLDQEVSLFG</sequence>
<dbReference type="Pfam" id="PF07171">
    <property type="entry name" value="MlrC_C"/>
    <property type="match status" value="1"/>
</dbReference>
<evidence type="ECO:0000259" key="2">
    <source>
        <dbReference type="Pfam" id="PF07364"/>
    </source>
</evidence>
<organism evidence="3">
    <name type="scientific">marine metagenome</name>
    <dbReference type="NCBI Taxonomy" id="408172"/>
    <lineage>
        <taxon>unclassified sequences</taxon>
        <taxon>metagenomes</taxon>
        <taxon>ecological metagenomes</taxon>
    </lineage>
</organism>
<reference evidence="3" key="1">
    <citation type="submission" date="2018-05" db="EMBL/GenBank/DDBJ databases">
        <authorList>
            <person name="Lanie J.A."/>
            <person name="Ng W.-L."/>
            <person name="Kazmierczak K.M."/>
            <person name="Andrzejewski T.M."/>
            <person name="Davidsen T.M."/>
            <person name="Wayne K.J."/>
            <person name="Tettelin H."/>
            <person name="Glass J.I."/>
            <person name="Rusch D."/>
            <person name="Podicherti R."/>
            <person name="Tsui H.-C.T."/>
            <person name="Winkler M.E."/>
        </authorList>
    </citation>
    <scope>NUCLEOTIDE SEQUENCE</scope>
</reference>
<feature type="domain" description="Microcystin LR degradation protein MlrC N-terminal" evidence="2">
    <location>
        <begin position="2"/>
        <end position="293"/>
    </location>
</feature>